<evidence type="ECO:0000313" key="3">
    <source>
        <dbReference type="EMBL" id="MFC5910546.1"/>
    </source>
</evidence>
<dbReference type="InterPro" id="IPR012334">
    <property type="entry name" value="Pectin_lyas_fold"/>
</dbReference>
<keyword evidence="1" id="KW-0732">Signal</keyword>
<comment type="caution">
    <text evidence="3">The sequence shown here is derived from an EMBL/GenBank/DDBJ whole genome shotgun (WGS) entry which is preliminary data.</text>
</comment>
<proteinExistence type="predicted"/>
<dbReference type="EMBL" id="JBHSQJ010000122">
    <property type="protein sequence ID" value="MFC5910546.1"/>
    <property type="molecule type" value="Genomic_DNA"/>
</dbReference>
<accession>A0ABW1G767</accession>
<dbReference type="InterPro" id="IPR024535">
    <property type="entry name" value="RHGA/B-epi-like_pectate_lyase"/>
</dbReference>
<feature type="signal peptide" evidence="1">
    <location>
        <begin position="1"/>
        <end position="25"/>
    </location>
</feature>
<organism evidence="3 4">
    <name type="scientific">Streptacidiphilus monticola</name>
    <dbReference type="NCBI Taxonomy" id="2161674"/>
    <lineage>
        <taxon>Bacteria</taxon>
        <taxon>Bacillati</taxon>
        <taxon>Actinomycetota</taxon>
        <taxon>Actinomycetes</taxon>
        <taxon>Kitasatosporales</taxon>
        <taxon>Streptomycetaceae</taxon>
        <taxon>Streptacidiphilus</taxon>
    </lineage>
</organism>
<dbReference type="InterPro" id="IPR013783">
    <property type="entry name" value="Ig-like_fold"/>
</dbReference>
<dbReference type="Gene3D" id="2.60.40.10">
    <property type="entry name" value="Immunoglobulins"/>
    <property type="match status" value="1"/>
</dbReference>
<dbReference type="Gene3D" id="2.60.120.260">
    <property type="entry name" value="Galactose-binding domain-like"/>
    <property type="match status" value="1"/>
</dbReference>
<keyword evidence="4" id="KW-1185">Reference proteome</keyword>
<dbReference type="InterPro" id="IPR011050">
    <property type="entry name" value="Pectin_lyase_fold/virulence"/>
</dbReference>
<dbReference type="Pfam" id="PF00754">
    <property type="entry name" value="F5_F8_type_C"/>
    <property type="match status" value="1"/>
</dbReference>
<sequence>MNRALAAALLALPLLTAATPLPATAHHRQAGADLPFVEENAATSPHARTNGTILGPDYHYGTLAAEATGRTAVQLTGQGSYVSFRLTRPANAVDFHYALPDSLHGGGITAPLHLYVDGHAVTALDLTSQYSWLYGNYPFSNRPSVGKPDGQVPHDFYNDIRYRFDRTLPAGTVVKLQIDPGDNAPWYVVNTADFEQVAPPTPRPDGFTDVTQAPYGVDNTGTTDTTDALQHAIDALSAAGQGVYLPPGRYLLTHPFDVDRVRITGAGEWYTELTGKNFGFAGKQDPPSTGVEITGLALFGDVGVRDDSNSQDTGFNGGFSDSHLSHVWIQNEKVGAWILGPSRGLRIDHLRIQDTTADGINLNAHAGPVADTTVSDTFLRNTGDDGLALWSQNAPDSGITLAHNTVDSPVLANNIGVYGAGADITIRDNLLQDTVTRGGGIGIGQRFGSVPMTGPLRITGNTLVRTGQWDPGWDQGTGAIWFDAEQGDMTAPVELTGNTLLDSPFAAFQFKGDPYRVAGVRITDTTIRNVGTYVFQEQAPGSATVARTHASGVAIAGQYRCGDTFTLTDARGNSGWRSTSCSMPANSPLWAYPGTTTFEAATVGTATPAQKVVLQNTGTAAHTLRRITASPGFTLSPDRDRPCGTRLDPASATDPGSWCVVDVAFTAGHEGITTGSLTADGTTVQLVGSTDPLGGSGGDAPPNLALDATMTASSALAWFPATQAADDNDGSYWESQDGLPFPQTLTADLGTPTDESRIVLTLPATWGPRTQTIEVQGSLDGTTWTTLAPATDLLFDPATANHVTLALPAGTHQRYLRLVVTGNTGWSAAQLSEFQIFA</sequence>
<gene>
    <name evidence="3" type="ORF">ACFP3V_25425</name>
</gene>
<evidence type="ECO:0000256" key="1">
    <source>
        <dbReference type="SAM" id="SignalP"/>
    </source>
</evidence>
<dbReference type="InterPro" id="IPR008979">
    <property type="entry name" value="Galactose-bd-like_sf"/>
</dbReference>
<dbReference type="SUPFAM" id="SSF49785">
    <property type="entry name" value="Galactose-binding domain-like"/>
    <property type="match status" value="1"/>
</dbReference>
<protein>
    <submittedName>
        <fullName evidence="3">Discoidin domain-containing protein</fullName>
    </submittedName>
</protein>
<evidence type="ECO:0000259" key="2">
    <source>
        <dbReference type="PROSITE" id="PS50022"/>
    </source>
</evidence>
<dbReference type="Gene3D" id="2.160.20.10">
    <property type="entry name" value="Single-stranded right-handed beta-helix, Pectin lyase-like"/>
    <property type="match status" value="1"/>
</dbReference>
<dbReference type="CDD" id="cd14490">
    <property type="entry name" value="CBM6-CBM35-CBM36_like_1"/>
    <property type="match status" value="1"/>
</dbReference>
<dbReference type="InterPro" id="IPR006626">
    <property type="entry name" value="PbH1"/>
</dbReference>
<evidence type="ECO:0000313" key="4">
    <source>
        <dbReference type="Proteomes" id="UP001596174"/>
    </source>
</evidence>
<feature type="domain" description="F5/8 type C" evidence="2">
    <location>
        <begin position="687"/>
        <end position="838"/>
    </location>
</feature>
<name>A0ABW1G767_9ACTN</name>
<dbReference type="Pfam" id="PF22815">
    <property type="entry name" value="CatAgl_D1"/>
    <property type="match status" value="1"/>
</dbReference>
<feature type="chain" id="PRO_5047421999" evidence="1">
    <location>
        <begin position="26"/>
        <end position="838"/>
    </location>
</feature>
<dbReference type="InterPro" id="IPR033801">
    <property type="entry name" value="CBM6-CBM35-CBM36-like_1"/>
</dbReference>
<dbReference type="Pfam" id="PF12708">
    <property type="entry name" value="Pect-lyase_RHGA_epim"/>
    <property type="match status" value="1"/>
</dbReference>
<dbReference type="SUPFAM" id="SSF51126">
    <property type="entry name" value="Pectin lyase-like"/>
    <property type="match status" value="1"/>
</dbReference>
<dbReference type="InterPro" id="IPR000421">
    <property type="entry name" value="FA58C"/>
</dbReference>
<dbReference type="RefSeq" id="WP_380587909.1">
    <property type="nucleotide sequence ID" value="NZ_JBHSQJ010000122.1"/>
</dbReference>
<dbReference type="PROSITE" id="PS50022">
    <property type="entry name" value="FA58C_3"/>
    <property type="match status" value="1"/>
</dbReference>
<dbReference type="SMART" id="SM00710">
    <property type="entry name" value="PbH1"/>
    <property type="match status" value="7"/>
</dbReference>
<dbReference type="Proteomes" id="UP001596174">
    <property type="component" value="Unassembled WGS sequence"/>
</dbReference>
<reference evidence="4" key="1">
    <citation type="journal article" date="2019" name="Int. J. Syst. Evol. Microbiol.">
        <title>The Global Catalogue of Microorganisms (GCM) 10K type strain sequencing project: providing services to taxonomists for standard genome sequencing and annotation.</title>
        <authorList>
            <consortium name="The Broad Institute Genomics Platform"/>
            <consortium name="The Broad Institute Genome Sequencing Center for Infectious Disease"/>
            <person name="Wu L."/>
            <person name="Ma J."/>
        </authorList>
    </citation>
    <scope>NUCLEOTIDE SEQUENCE [LARGE SCALE GENOMIC DNA]</scope>
    <source>
        <strain evidence="4">JCM 4816</strain>
    </source>
</reference>